<evidence type="ECO:0000256" key="6">
    <source>
        <dbReference type="ARBA" id="ARBA00023134"/>
    </source>
</evidence>
<dbReference type="InterPro" id="IPR030388">
    <property type="entry name" value="G_ERA_dom"/>
</dbReference>
<dbReference type="GO" id="GO:0005525">
    <property type="term" value="F:GTP binding"/>
    <property type="evidence" value="ECO:0007669"/>
    <property type="project" value="UniProtKB-UniRule"/>
</dbReference>
<dbReference type="InterPro" id="IPR005662">
    <property type="entry name" value="GTPase_Era-like"/>
</dbReference>
<gene>
    <name evidence="7" type="primary">era</name>
    <name evidence="12" type="ORF">C3K47_13670</name>
</gene>
<evidence type="ECO:0000256" key="9">
    <source>
        <dbReference type="RuleBase" id="RU003761"/>
    </source>
</evidence>
<evidence type="ECO:0000256" key="8">
    <source>
        <dbReference type="PROSITE-ProRule" id="PRU01050"/>
    </source>
</evidence>
<dbReference type="NCBIfam" id="TIGR00436">
    <property type="entry name" value="era"/>
    <property type="match status" value="1"/>
</dbReference>
<feature type="domain" description="KH type-2" evidence="10">
    <location>
        <begin position="192"/>
        <end position="276"/>
    </location>
</feature>
<dbReference type="InterPro" id="IPR027417">
    <property type="entry name" value="P-loop_NTPase"/>
</dbReference>
<dbReference type="CDD" id="cd04163">
    <property type="entry name" value="Era"/>
    <property type="match status" value="1"/>
</dbReference>
<dbReference type="HAMAP" id="MF_00367">
    <property type="entry name" value="GTPase_Era"/>
    <property type="match status" value="1"/>
</dbReference>
<dbReference type="InterPro" id="IPR005225">
    <property type="entry name" value="Small_GTP-bd"/>
</dbReference>
<evidence type="ECO:0000259" key="11">
    <source>
        <dbReference type="PROSITE" id="PS51713"/>
    </source>
</evidence>
<feature type="region of interest" description="G5" evidence="8">
    <location>
        <begin position="148"/>
        <end position="150"/>
    </location>
</feature>
<feature type="binding site" evidence="7">
    <location>
        <begin position="119"/>
        <end position="122"/>
    </location>
    <ligand>
        <name>GTP</name>
        <dbReference type="ChEBI" id="CHEBI:37565"/>
    </ligand>
</feature>
<feature type="region of interest" description="G4" evidence="8">
    <location>
        <begin position="119"/>
        <end position="122"/>
    </location>
</feature>
<keyword evidence="7" id="KW-0472">Membrane</keyword>
<keyword evidence="7" id="KW-0699">rRNA-binding</keyword>
<keyword evidence="13" id="KW-1185">Reference proteome</keyword>
<dbReference type="OrthoDB" id="9805918at2"/>
<dbReference type="CDD" id="cd22534">
    <property type="entry name" value="KH-II_Era"/>
    <property type="match status" value="1"/>
</dbReference>
<keyword evidence="6 7" id="KW-0342">GTP-binding</keyword>
<evidence type="ECO:0000256" key="5">
    <source>
        <dbReference type="ARBA" id="ARBA00022884"/>
    </source>
</evidence>
<feature type="binding site" evidence="7">
    <location>
        <begin position="59"/>
        <end position="63"/>
    </location>
    <ligand>
        <name>GTP</name>
        <dbReference type="ChEBI" id="CHEBI:37565"/>
    </ligand>
</feature>
<protein>
    <recommendedName>
        <fullName evidence="2 7">GTPase Era</fullName>
    </recommendedName>
</protein>
<comment type="subcellular location">
    <subcellularLocation>
        <location evidence="7">Cytoplasm</location>
    </subcellularLocation>
    <subcellularLocation>
        <location evidence="7">Cell membrane</location>
        <topology evidence="7">Peripheral membrane protein</topology>
    </subcellularLocation>
</comment>
<dbReference type="PANTHER" id="PTHR42698:SF1">
    <property type="entry name" value="GTPASE ERA, MITOCHONDRIAL"/>
    <property type="match status" value="1"/>
</dbReference>
<keyword evidence="5 7" id="KW-0694">RNA-binding</keyword>
<dbReference type="Gene3D" id="3.30.300.20">
    <property type="match status" value="1"/>
</dbReference>
<dbReference type="GO" id="GO:0005829">
    <property type="term" value="C:cytosol"/>
    <property type="evidence" value="ECO:0007669"/>
    <property type="project" value="TreeGrafter"/>
</dbReference>
<dbReference type="EMBL" id="PQVF01000009">
    <property type="protein sequence ID" value="POY35796.1"/>
    <property type="molecule type" value="Genomic_DNA"/>
</dbReference>
<keyword evidence="3 7" id="KW-0690">Ribosome biogenesis</keyword>
<dbReference type="PROSITE" id="PS50823">
    <property type="entry name" value="KH_TYPE_2"/>
    <property type="match status" value="1"/>
</dbReference>
<dbReference type="InterPro" id="IPR004044">
    <property type="entry name" value="KH_dom_type_2"/>
</dbReference>
<sequence length="292" mass="33346">MEHKAGFVSIVGKPNAGKSTLMNILVGERMSIITHKAQTTRHRIIGIINDENTQIIFSDTPGIIQPKYGLQKSMMSAVNESFLDADVLLVVTDINEKHDEADVVEKVKKYEGPIAVLINKVDQSNQELVTQKIEYWQKELNPAAIIPISALKDFNIDAITGFIRDHLPIHPPYYDKEELTDRSERFFVAEMIREQIFKCCEKEVPYSSEVVIVSFKEGEDLHRISAEIIVERETQKAIIIGKGGTMLKKIASAARFDIEKFLDKKVFLEVFVKVLDDWRNKDNYLKRFGYEG</sequence>
<dbReference type="InterPro" id="IPR006073">
    <property type="entry name" value="GTP-bd"/>
</dbReference>
<dbReference type="FunFam" id="3.30.300.20:FF:000003">
    <property type="entry name" value="GTPase Era"/>
    <property type="match status" value="1"/>
</dbReference>
<dbReference type="GO" id="GO:0003924">
    <property type="term" value="F:GTPase activity"/>
    <property type="evidence" value="ECO:0007669"/>
    <property type="project" value="UniProtKB-UniRule"/>
</dbReference>
<comment type="caution">
    <text evidence="12">The sequence shown here is derived from an EMBL/GenBank/DDBJ whole genome shotgun (WGS) entry which is preliminary data.</text>
</comment>
<keyword evidence="7" id="KW-0963">Cytoplasm</keyword>
<comment type="similarity">
    <text evidence="1 7 8 9">Belongs to the TRAFAC class TrmE-Era-EngA-EngB-Septin-like GTPase superfamily. Era GTPase family.</text>
</comment>
<feature type="region of interest" description="G3" evidence="8">
    <location>
        <begin position="59"/>
        <end position="62"/>
    </location>
</feature>
<dbReference type="Pfam" id="PF01926">
    <property type="entry name" value="MMR_HSR1"/>
    <property type="match status" value="1"/>
</dbReference>
<dbReference type="InterPro" id="IPR015946">
    <property type="entry name" value="KH_dom-like_a/b"/>
</dbReference>
<name>A0A2S4ZZQ7_9SPHI</name>
<evidence type="ECO:0000256" key="1">
    <source>
        <dbReference type="ARBA" id="ARBA00007921"/>
    </source>
</evidence>
<evidence type="ECO:0000256" key="7">
    <source>
        <dbReference type="HAMAP-Rule" id="MF_00367"/>
    </source>
</evidence>
<keyword evidence="7" id="KW-1003">Cell membrane</keyword>
<dbReference type="Proteomes" id="UP000236893">
    <property type="component" value="Unassembled WGS sequence"/>
</dbReference>
<dbReference type="SUPFAM" id="SSF52540">
    <property type="entry name" value="P-loop containing nucleoside triphosphate hydrolases"/>
    <property type="match status" value="1"/>
</dbReference>
<dbReference type="PROSITE" id="PS51713">
    <property type="entry name" value="G_ERA"/>
    <property type="match status" value="1"/>
</dbReference>
<dbReference type="AlphaFoldDB" id="A0A2S4ZZQ7"/>
<dbReference type="GO" id="GO:0070181">
    <property type="term" value="F:small ribosomal subunit rRNA binding"/>
    <property type="evidence" value="ECO:0007669"/>
    <property type="project" value="UniProtKB-UniRule"/>
</dbReference>
<keyword evidence="4 7" id="KW-0547">Nucleotide-binding</keyword>
<comment type="subunit">
    <text evidence="7">Monomer.</text>
</comment>
<dbReference type="Pfam" id="PF07650">
    <property type="entry name" value="KH_2"/>
    <property type="match status" value="1"/>
</dbReference>
<accession>A0A2S4ZZQ7</accession>
<dbReference type="InterPro" id="IPR009019">
    <property type="entry name" value="KH_sf_prok-type"/>
</dbReference>
<evidence type="ECO:0000313" key="13">
    <source>
        <dbReference type="Proteomes" id="UP000236893"/>
    </source>
</evidence>
<dbReference type="RefSeq" id="WP_103789710.1">
    <property type="nucleotide sequence ID" value="NZ_PQVF01000009.1"/>
</dbReference>
<comment type="function">
    <text evidence="7">An essential GTPase that binds both GDP and GTP, with rapid nucleotide exchange. Plays a role in 16S rRNA processing and 30S ribosomal subunit biogenesis and possibly also in cell cycle regulation and energy metabolism.</text>
</comment>
<feature type="domain" description="Era-type G" evidence="11">
    <location>
        <begin position="4"/>
        <end position="169"/>
    </location>
</feature>
<dbReference type="SUPFAM" id="SSF54814">
    <property type="entry name" value="Prokaryotic type KH domain (KH-domain type II)"/>
    <property type="match status" value="1"/>
</dbReference>
<dbReference type="GO" id="GO:0000028">
    <property type="term" value="P:ribosomal small subunit assembly"/>
    <property type="evidence" value="ECO:0007669"/>
    <property type="project" value="TreeGrafter"/>
</dbReference>
<dbReference type="GO" id="GO:0043024">
    <property type="term" value="F:ribosomal small subunit binding"/>
    <property type="evidence" value="ECO:0007669"/>
    <property type="project" value="TreeGrafter"/>
</dbReference>
<evidence type="ECO:0000313" key="12">
    <source>
        <dbReference type="EMBL" id="POY35796.1"/>
    </source>
</evidence>
<dbReference type="NCBIfam" id="NF000908">
    <property type="entry name" value="PRK00089.1"/>
    <property type="match status" value="1"/>
</dbReference>
<feature type="region of interest" description="G2" evidence="8">
    <location>
        <begin position="38"/>
        <end position="42"/>
    </location>
</feature>
<proteinExistence type="inferred from homology"/>
<reference evidence="12 13" key="1">
    <citation type="submission" date="2018-01" db="EMBL/GenBank/DDBJ databases">
        <authorList>
            <person name="Gaut B.S."/>
            <person name="Morton B.R."/>
            <person name="Clegg M.T."/>
            <person name="Duvall M.R."/>
        </authorList>
    </citation>
    <scope>NUCLEOTIDE SEQUENCE [LARGE SCALE GENOMIC DNA]</scope>
    <source>
        <strain evidence="12 13">HR-AV</strain>
    </source>
</reference>
<feature type="binding site" evidence="7">
    <location>
        <begin position="12"/>
        <end position="19"/>
    </location>
    <ligand>
        <name>GTP</name>
        <dbReference type="ChEBI" id="CHEBI:37565"/>
    </ligand>
</feature>
<evidence type="ECO:0000256" key="2">
    <source>
        <dbReference type="ARBA" id="ARBA00020484"/>
    </source>
</evidence>
<dbReference type="PANTHER" id="PTHR42698">
    <property type="entry name" value="GTPASE ERA"/>
    <property type="match status" value="1"/>
</dbReference>
<dbReference type="NCBIfam" id="TIGR00231">
    <property type="entry name" value="small_GTP"/>
    <property type="match status" value="1"/>
</dbReference>
<organism evidence="12 13">
    <name type="scientific">Solitalea longa</name>
    <dbReference type="NCBI Taxonomy" id="2079460"/>
    <lineage>
        <taxon>Bacteria</taxon>
        <taxon>Pseudomonadati</taxon>
        <taxon>Bacteroidota</taxon>
        <taxon>Sphingobacteriia</taxon>
        <taxon>Sphingobacteriales</taxon>
        <taxon>Sphingobacteriaceae</taxon>
        <taxon>Solitalea</taxon>
    </lineage>
</organism>
<evidence type="ECO:0000256" key="4">
    <source>
        <dbReference type="ARBA" id="ARBA00022741"/>
    </source>
</evidence>
<dbReference type="GO" id="GO:0005886">
    <property type="term" value="C:plasma membrane"/>
    <property type="evidence" value="ECO:0007669"/>
    <property type="project" value="UniProtKB-SubCell"/>
</dbReference>
<evidence type="ECO:0000256" key="3">
    <source>
        <dbReference type="ARBA" id="ARBA00022517"/>
    </source>
</evidence>
<feature type="region of interest" description="G1" evidence="8">
    <location>
        <begin position="12"/>
        <end position="19"/>
    </location>
</feature>
<dbReference type="Gene3D" id="3.40.50.300">
    <property type="entry name" value="P-loop containing nucleotide triphosphate hydrolases"/>
    <property type="match status" value="1"/>
</dbReference>
<evidence type="ECO:0000259" key="10">
    <source>
        <dbReference type="PROSITE" id="PS50823"/>
    </source>
</evidence>